<dbReference type="EMBL" id="JAHRIQ010081649">
    <property type="protein sequence ID" value="MEQ2247327.1"/>
    <property type="molecule type" value="Genomic_DNA"/>
</dbReference>
<keyword evidence="1" id="KW-1133">Transmembrane helix</keyword>
<evidence type="ECO:0000256" key="1">
    <source>
        <dbReference type="SAM" id="Phobius"/>
    </source>
</evidence>
<reference evidence="2 3" key="1">
    <citation type="submission" date="2021-06" db="EMBL/GenBank/DDBJ databases">
        <authorList>
            <person name="Palmer J.M."/>
        </authorList>
    </citation>
    <scope>NUCLEOTIDE SEQUENCE [LARGE SCALE GENOMIC DNA]</scope>
    <source>
        <strain evidence="3">if_2019</strain>
        <tissue evidence="2">Muscle</tissue>
    </source>
</reference>
<comment type="caution">
    <text evidence="2">The sequence shown here is derived from an EMBL/GenBank/DDBJ whole genome shotgun (WGS) entry which is preliminary data.</text>
</comment>
<name>A0ABV0UTX9_9TELE</name>
<keyword evidence="3" id="KW-1185">Reference proteome</keyword>
<keyword evidence="1" id="KW-0472">Membrane</keyword>
<sequence length="157" mass="17441">MTPPTHRRRIRQGGLCNPYSSISPLLSLLLLTLFLLYLIGVDQAHSAPPSGPLAALHFSPLPPLVCTVCKNWTSLTFFFLPQFMSVLAIRESCKITIEDKYTVLINTCMINNEEKNQSQSGGNGTWFVCICFSLPTGAETECLHFSIVVEHQLQASR</sequence>
<proteinExistence type="predicted"/>
<evidence type="ECO:0000313" key="2">
    <source>
        <dbReference type="EMBL" id="MEQ2247327.1"/>
    </source>
</evidence>
<dbReference type="Proteomes" id="UP001482620">
    <property type="component" value="Unassembled WGS sequence"/>
</dbReference>
<feature type="transmembrane region" description="Helical" evidence="1">
    <location>
        <begin position="21"/>
        <end position="41"/>
    </location>
</feature>
<gene>
    <name evidence="2" type="ORF">ILYODFUR_008266</name>
</gene>
<keyword evidence="1" id="KW-0812">Transmembrane</keyword>
<evidence type="ECO:0000313" key="3">
    <source>
        <dbReference type="Proteomes" id="UP001482620"/>
    </source>
</evidence>
<protein>
    <submittedName>
        <fullName evidence="2">Uncharacterized protein</fullName>
    </submittedName>
</protein>
<organism evidence="2 3">
    <name type="scientific">Ilyodon furcidens</name>
    <name type="common">goldbreast splitfin</name>
    <dbReference type="NCBI Taxonomy" id="33524"/>
    <lineage>
        <taxon>Eukaryota</taxon>
        <taxon>Metazoa</taxon>
        <taxon>Chordata</taxon>
        <taxon>Craniata</taxon>
        <taxon>Vertebrata</taxon>
        <taxon>Euteleostomi</taxon>
        <taxon>Actinopterygii</taxon>
        <taxon>Neopterygii</taxon>
        <taxon>Teleostei</taxon>
        <taxon>Neoteleostei</taxon>
        <taxon>Acanthomorphata</taxon>
        <taxon>Ovalentaria</taxon>
        <taxon>Atherinomorphae</taxon>
        <taxon>Cyprinodontiformes</taxon>
        <taxon>Goodeidae</taxon>
        <taxon>Ilyodon</taxon>
    </lineage>
</organism>
<accession>A0ABV0UTX9</accession>